<evidence type="ECO:0000313" key="1">
    <source>
        <dbReference type="EMBL" id="RDX74165.1"/>
    </source>
</evidence>
<evidence type="ECO:0000313" key="2">
    <source>
        <dbReference type="Proteomes" id="UP000257109"/>
    </source>
</evidence>
<gene>
    <name evidence="1" type="ORF">CR513_46126</name>
</gene>
<dbReference type="OrthoDB" id="1689420at2759"/>
<dbReference type="EMBL" id="QJKJ01010265">
    <property type="protein sequence ID" value="RDX74165.1"/>
    <property type="molecule type" value="Genomic_DNA"/>
</dbReference>
<dbReference type="AlphaFoldDB" id="A0A371F7B6"/>
<protein>
    <submittedName>
        <fullName evidence="1">Uncharacterized protein</fullName>
    </submittedName>
</protein>
<dbReference type="Proteomes" id="UP000257109">
    <property type="component" value="Unassembled WGS sequence"/>
</dbReference>
<sequence>MENNVRMLKELATPDVVYQPWCIQYPQLEPAQSYEWKSDLMHLLSKFYGLASEDPYRHLKEIHVAAGDTERLD</sequence>
<accession>A0A371F7B6</accession>
<keyword evidence="2" id="KW-1185">Reference proteome</keyword>
<name>A0A371F7B6_MUCPR</name>
<feature type="non-terminal residue" evidence="1">
    <location>
        <position position="1"/>
    </location>
</feature>
<reference evidence="1" key="1">
    <citation type="submission" date="2018-05" db="EMBL/GenBank/DDBJ databases">
        <title>Draft genome of Mucuna pruriens seed.</title>
        <authorList>
            <person name="Nnadi N.E."/>
            <person name="Vos R."/>
            <person name="Hasami M.H."/>
            <person name="Devisetty U.K."/>
            <person name="Aguiy J.C."/>
        </authorList>
    </citation>
    <scope>NUCLEOTIDE SEQUENCE [LARGE SCALE GENOMIC DNA]</scope>
    <source>
        <strain evidence="1">JCA_2017</strain>
    </source>
</reference>
<organism evidence="1 2">
    <name type="scientific">Mucuna pruriens</name>
    <name type="common">Velvet bean</name>
    <name type="synonym">Dolichos pruriens</name>
    <dbReference type="NCBI Taxonomy" id="157652"/>
    <lineage>
        <taxon>Eukaryota</taxon>
        <taxon>Viridiplantae</taxon>
        <taxon>Streptophyta</taxon>
        <taxon>Embryophyta</taxon>
        <taxon>Tracheophyta</taxon>
        <taxon>Spermatophyta</taxon>
        <taxon>Magnoliopsida</taxon>
        <taxon>eudicotyledons</taxon>
        <taxon>Gunneridae</taxon>
        <taxon>Pentapetalae</taxon>
        <taxon>rosids</taxon>
        <taxon>fabids</taxon>
        <taxon>Fabales</taxon>
        <taxon>Fabaceae</taxon>
        <taxon>Papilionoideae</taxon>
        <taxon>50 kb inversion clade</taxon>
        <taxon>NPAAA clade</taxon>
        <taxon>indigoferoid/millettioid clade</taxon>
        <taxon>Phaseoleae</taxon>
        <taxon>Mucuna</taxon>
    </lineage>
</organism>
<proteinExistence type="predicted"/>
<comment type="caution">
    <text evidence="1">The sequence shown here is derived from an EMBL/GenBank/DDBJ whole genome shotgun (WGS) entry which is preliminary data.</text>
</comment>